<protein>
    <submittedName>
        <fullName evidence="5">Exoglucanase/xylanase</fullName>
    </submittedName>
</protein>
<dbReference type="InterPro" id="IPR001000">
    <property type="entry name" value="GH10_dom"/>
</dbReference>
<dbReference type="Gene3D" id="3.20.20.80">
    <property type="entry name" value="Glycosidases"/>
    <property type="match status" value="1"/>
</dbReference>
<keyword evidence="1 5" id="KW-0378">Hydrolase</keyword>
<dbReference type="RefSeq" id="WP_126198670.1">
    <property type="nucleotide sequence ID" value="NZ_CP085954.1"/>
</dbReference>
<dbReference type="InterPro" id="IPR017853">
    <property type="entry name" value="GH"/>
</dbReference>
<dbReference type="OrthoDB" id="9815836at2"/>
<evidence type="ECO:0000313" key="5">
    <source>
        <dbReference type="EMBL" id="VDR37543.1"/>
    </source>
</evidence>
<feature type="domain" description="GH10" evidence="4">
    <location>
        <begin position="4"/>
        <end position="57"/>
    </location>
</feature>
<gene>
    <name evidence="5" type="primary">cex</name>
    <name evidence="5" type="ORF">NCTC10741_00648</name>
</gene>
<keyword evidence="5" id="KW-0858">Xylan degradation</keyword>
<dbReference type="GO" id="GO:0004553">
    <property type="term" value="F:hydrolase activity, hydrolyzing O-glycosyl compounds"/>
    <property type="evidence" value="ECO:0007669"/>
    <property type="project" value="InterPro"/>
</dbReference>
<evidence type="ECO:0000256" key="2">
    <source>
        <dbReference type="ARBA" id="ARBA00023277"/>
    </source>
</evidence>
<dbReference type="Pfam" id="PF00331">
    <property type="entry name" value="Glyco_hydro_10"/>
    <property type="match status" value="1"/>
</dbReference>
<proteinExistence type="predicted"/>
<name>A0A3P8MC80_TSUPA</name>
<keyword evidence="3" id="KW-0624">Polysaccharide degradation</keyword>
<dbReference type="AlphaFoldDB" id="A0A3P8MC80"/>
<dbReference type="GO" id="GO:0045493">
    <property type="term" value="P:xylan catabolic process"/>
    <property type="evidence" value="ECO:0007669"/>
    <property type="project" value="UniProtKB-KW"/>
</dbReference>
<keyword evidence="2" id="KW-0119">Carbohydrate metabolism</keyword>
<dbReference type="SUPFAM" id="SSF51445">
    <property type="entry name" value="(Trans)glycosidases"/>
    <property type="match status" value="1"/>
</dbReference>
<evidence type="ECO:0000256" key="1">
    <source>
        <dbReference type="ARBA" id="ARBA00022801"/>
    </source>
</evidence>
<evidence type="ECO:0000313" key="6">
    <source>
        <dbReference type="Proteomes" id="UP000271626"/>
    </source>
</evidence>
<reference evidence="5 6" key="1">
    <citation type="submission" date="2018-12" db="EMBL/GenBank/DDBJ databases">
        <authorList>
            <consortium name="Pathogen Informatics"/>
        </authorList>
    </citation>
    <scope>NUCLEOTIDE SEQUENCE [LARGE SCALE GENOMIC DNA]</scope>
    <source>
        <strain evidence="5 6">NCTC10741</strain>
    </source>
</reference>
<evidence type="ECO:0000256" key="3">
    <source>
        <dbReference type="ARBA" id="ARBA00023326"/>
    </source>
</evidence>
<accession>A0A3P8MC80</accession>
<organism evidence="5 6">
    <name type="scientific">Tsukamurella paurometabola</name>
    <name type="common">Corynebacterium paurometabolum</name>
    <dbReference type="NCBI Taxonomy" id="2061"/>
    <lineage>
        <taxon>Bacteria</taxon>
        <taxon>Bacillati</taxon>
        <taxon>Actinomycetota</taxon>
        <taxon>Actinomycetes</taxon>
        <taxon>Mycobacteriales</taxon>
        <taxon>Tsukamurellaceae</taxon>
        <taxon>Tsukamurella</taxon>
    </lineage>
</organism>
<keyword evidence="5" id="KW-0326">Glycosidase</keyword>
<sequence length="60" mass="6921">MAGLCRELSRCTGMTVRAFTDRRSWITDYPDTFSGYGSANLLDRDYRPKPAWEALRAAFR</sequence>
<evidence type="ECO:0000259" key="4">
    <source>
        <dbReference type="Pfam" id="PF00331"/>
    </source>
</evidence>
<dbReference type="Proteomes" id="UP000271626">
    <property type="component" value="Chromosome"/>
</dbReference>
<dbReference type="EMBL" id="LR131273">
    <property type="protein sequence ID" value="VDR37543.1"/>
    <property type="molecule type" value="Genomic_DNA"/>
</dbReference>